<dbReference type="SUPFAM" id="SSF63748">
    <property type="entry name" value="Tudor/PWWP/MBT"/>
    <property type="match status" value="1"/>
</dbReference>
<evidence type="ECO:0000259" key="5">
    <source>
        <dbReference type="PROSITE" id="PS50812"/>
    </source>
</evidence>
<dbReference type="AlphaFoldDB" id="A0A423TZH6"/>
<dbReference type="GO" id="GO:0005634">
    <property type="term" value="C:nucleus"/>
    <property type="evidence" value="ECO:0007669"/>
    <property type="project" value="TreeGrafter"/>
</dbReference>
<keyword evidence="8" id="KW-1185">Reference proteome</keyword>
<dbReference type="Pfam" id="PF07496">
    <property type="entry name" value="zf-CW"/>
    <property type="match status" value="1"/>
</dbReference>
<comment type="caution">
    <text evidence="7">The sequence shown here is derived from an EMBL/GenBank/DDBJ whole genome shotgun (WGS) entry which is preliminary data.</text>
</comment>
<feature type="domain" description="PWWP" evidence="5">
    <location>
        <begin position="206"/>
        <end position="271"/>
    </location>
</feature>
<protein>
    <submittedName>
        <fullName evidence="7">Zinc finger, CW type with PWWP domain 1</fullName>
    </submittedName>
</protein>
<evidence type="ECO:0000256" key="2">
    <source>
        <dbReference type="ARBA" id="ARBA00022771"/>
    </source>
</evidence>
<dbReference type="SMART" id="SM00293">
    <property type="entry name" value="PWWP"/>
    <property type="match status" value="1"/>
</dbReference>
<evidence type="ECO:0000313" key="7">
    <source>
        <dbReference type="EMBL" id="ROT81844.1"/>
    </source>
</evidence>
<reference evidence="7 8" key="1">
    <citation type="submission" date="2018-04" db="EMBL/GenBank/DDBJ databases">
        <authorList>
            <person name="Zhang X."/>
            <person name="Yuan J."/>
            <person name="Li F."/>
            <person name="Xiang J."/>
        </authorList>
    </citation>
    <scope>NUCLEOTIDE SEQUENCE [LARGE SCALE GENOMIC DNA]</scope>
    <source>
        <tissue evidence="7">Muscle</tissue>
    </source>
</reference>
<keyword evidence="3" id="KW-0862">Zinc</keyword>
<proteinExistence type="predicted"/>
<dbReference type="PANTHER" id="PTHR15999:SF2">
    <property type="entry name" value="ZINC FINGER CW-TYPE PWWP DOMAIN PROTEIN 1"/>
    <property type="match status" value="1"/>
</dbReference>
<organism evidence="7 8">
    <name type="scientific">Penaeus vannamei</name>
    <name type="common">Whiteleg shrimp</name>
    <name type="synonym">Litopenaeus vannamei</name>
    <dbReference type="NCBI Taxonomy" id="6689"/>
    <lineage>
        <taxon>Eukaryota</taxon>
        <taxon>Metazoa</taxon>
        <taxon>Ecdysozoa</taxon>
        <taxon>Arthropoda</taxon>
        <taxon>Crustacea</taxon>
        <taxon>Multicrustacea</taxon>
        <taxon>Malacostraca</taxon>
        <taxon>Eumalacostraca</taxon>
        <taxon>Eucarida</taxon>
        <taxon>Decapoda</taxon>
        <taxon>Dendrobranchiata</taxon>
        <taxon>Penaeoidea</taxon>
        <taxon>Penaeidae</taxon>
        <taxon>Penaeus</taxon>
    </lineage>
</organism>
<evidence type="ECO:0000256" key="3">
    <source>
        <dbReference type="ARBA" id="ARBA00022833"/>
    </source>
</evidence>
<dbReference type="CDD" id="cd20145">
    <property type="entry name" value="PWWP_ZCWPW1"/>
    <property type="match status" value="1"/>
</dbReference>
<dbReference type="GO" id="GO:0008270">
    <property type="term" value="F:zinc ion binding"/>
    <property type="evidence" value="ECO:0007669"/>
    <property type="project" value="UniProtKB-KW"/>
</dbReference>
<dbReference type="InterPro" id="IPR000313">
    <property type="entry name" value="PWWP_dom"/>
</dbReference>
<feature type="region of interest" description="Disordered" evidence="4">
    <location>
        <begin position="96"/>
        <end position="124"/>
    </location>
</feature>
<feature type="domain" description="CW-type" evidence="6">
    <location>
        <begin position="141"/>
        <end position="193"/>
    </location>
</feature>
<feature type="compositionally biased region" description="Basic and acidic residues" evidence="4">
    <location>
        <begin position="100"/>
        <end position="111"/>
    </location>
</feature>
<dbReference type="EMBL" id="QCYY01000912">
    <property type="protein sequence ID" value="ROT81844.1"/>
    <property type="molecule type" value="Genomic_DNA"/>
</dbReference>
<name>A0A423TZH6_PENVA</name>
<dbReference type="Gene3D" id="2.30.30.140">
    <property type="match status" value="1"/>
</dbReference>
<dbReference type="PANTHER" id="PTHR15999">
    <property type="entry name" value="ZINC FINGER CW-TYPE PWWP DOMAIN PROTEIN 1"/>
    <property type="match status" value="1"/>
</dbReference>
<dbReference type="Gene3D" id="3.30.40.100">
    <property type="match status" value="1"/>
</dbReference>
<sequence>MTEEQWNDLFSSVINLIDQDTLDSAIIQVDCNQEPQKLETDNRCKGKKRKSMEEVKHGDGVHECAKDFEALQSMNVKPLLNISRIYKRLAGYQNTEELSPPDRARQSKRSSESSNNSDSPEYVISSEQCSRKMELLQMIHHMDEDVWVQCDKCSKWRKCWNNCDPSALPEFWTCIMNKDPLHNRCGIPEENWKDTNEIYLYHKYILGSVIWACIPANPWWPAMVDLDPEYKCYLWGKSEKNHPMYFHVTFFGEPVSRAWVTSKSVTPFKMKHTARRFTSKYPRGSVMNAELEEAVFEAHSALRMDINDRRKKYSFAS</sequence>
<feature type="non-terminal residue" evidence="7">
    <location>
        <position position="317"/>
    </location>
</feature>
<dbReference type="Proteomes" id="UP000283509">
    <property type="component" value="Unassembled WGS sequence"/>
</dbReference>
<dbReference type="PROSITE" id="PS50812">
    <property type="entry name" value="PWWP"/>
    <property type="match status" value="1"/>
</dbReference>
<evidence type="ECO:0000259" key="6">
    <source>
        <dbReference type="PROSITE" id="PS51050"/>
    </source>
</evidence>
<dbReference type="PROSITE" id="PS51050">
    <property type="entry name" value="ZF_CW"/>
    <property type="match status" value="1"/>
</dbReference>
<evidence type="ECO:0000256" key="4">
    <source>
        <dbReference type="SAM" id="MobiDB-lite"/>
    </source>
</evidence>
<dbReference type="OrthoDB" id="6382749at2759"/>
<keyword evidence="1" id="KW-0479">Metal-binding</keyword>
<dbReference type="Pfam" id="PF00855">
    <property type="entry name" value="PWWP"/>
    <property type="match status" value="1"/>
</dbReference>
<evidence type="ECO:0000313" key="8">
    <source>
        <dbReference type="Proteomes" id="UP000283509"/>
    </source>
</evidence>
<keyword evidence="2" id="KW-0863">Zinc-finger</keyword>
<dbReference type="InterPro" id="IPR042778">
    <property type="entry name" value="ZCWPW1/ZCWPW2"/>
</dbReference>
<evidence type="ECO:0000256" key="1">
    <source>
        <dbReference type="ARBA" id="ARBA00022723"/>
    </source>
</evidence>
<reference evidence="7 8" key="2">
    <citation type="submission" date="2019-01" db="EMBL/GenBank/DDBJ databases">
        <title>The decoding of complex shrimp genome reveals the adaptation for benthos swimmer, frequently molting mechanism and breeding impact on genome.</title>
        <authorList>
            <person name="Sun Y."/>
            <person name="Gao Y."/>
            <person name="Yu Y."/>
        </authorList>
    </citation>
    <scope>NUCLEOTIDE SEQUENCE [LARGE SCALE GENOMIC DNA]</scope>
    <source>
        <tissue evidence="7">Muscle</tissue>
    </source>
</reference>
<accession>A0A423TZH6</accession>
<gene>
    <name evidence="7" type="ORF">C7M84_024999</name>
</gene>
<dbReference type="InterPro" id="IPR011124">
    <property type="entry name" value="Znf_CW"/>
</dbReference>